<dbReference type="SUPFAM" id="SSF52172">
    <property type="entry name" value="CheY-like"/>
    <property type="match status" value="1"/>
</dbReference>
<proteinExistence type="predicted"/>
<evidence type="ECO:0000259" key="5">
    <source>
        <dbReference type="PROSITE" id="PS50921"/>
    </source>
</evidence>
<evidence type="ECO:0000256" key="2">
    <source>
        <dbReference type="ARBA" id="ARBA00022777"/>
    </source>
</evidence>
<dbReference type="PROSITE" id="PS50921">
    <property type="entry name" value="ANTAR"/>
    <property type="match status" value="1"/>
</dbReference>
<dbReference type="Gene3D" id="1.10.10.10">
    <property type="entry name" value="Winged helix-like DNA-binding domain superfamily/Winged helix DNA-binding domain"/>
    <property type="match status" value="1"/>
</dbReference>
<feature type="domain" description="ANTAR" evidence="5">
    <location>
        <begin position="178"/>
        <end position="239"/>
    </location>
</feature>
<dbReference type="Pfam" id="PF03861">
    <property type="entry name" value="ANTAR"/>
    <property type="match status" value="1"/>
</dbReference>
<dbReference type="Gene3D" id="3.30.450.40">
    <property type="match status" value="1"/>
</dbReference>
<reference evidence="6 7" key="1">
    <citation type="submission" date="2018-04" db="EMBL/GenBank/DDBJ databases">
        <title>Bacteria isolated from cave deposits of Manipur.</title>
        <authorList>
            <person name="Sahoo D."/>
            <person name="Sarangthem I."/>
            <person name="Nandeibam J."/>
        </authorList>
    </citation>
    <scope>NUCLEOTIDE SEQUENCE [LARGE SCALE GENOMIC DNA]</scope>
    <source>
        <strain evidence="7">mrc11</strain>
    </source>
</reference>
<protein>
    <recommendedName>
        <fullName evidence="5">ANTAR domain-containing protein</fullName>
    </recommendedName>
</protein>
<dbReference type="InterPro" id="IPR005561">
    <property type="entry name" value="ANTAR"/>
</dbReference>
<dbReference type="InterPro" id="IPR036388">
    <property type="entry name" value="WH-like_DNA-bd_sf"/>
</dbReference>
<keyword evidence="4" id="KW-0804">Transcription</keyword>
<dbReference type="PIRSF" id="PIRSF036625">
    <property type="entry name" value="GAF_ANTAR"/>
    <property type="match status" value="1"/>
</dbReference>
<evidence type="ECO:0000313" key="7">
    <source>
        <dbReference type="Proteomes" id="UP000249166"/>
    </source>
</evidence>
<dbReference type="SMART" id="SM01012">
    <property type="entry name" value="ANTAR"/>
    <property type="match status" value="1"/>
</dbReference>
<dbReference type="InterPro" id="IPR011006">
    <property type="entry name" value="CheY-like_superfamily"/>
</dbReference>
<evidence type="ECO:0000313" key="6">
    <source>
        <dbReference type="EMBL" id="RAM38721.1"/>
    </source>
</evidence>
<keyword evidence="3" id="KW-0805">Transcription regulation</keyword>
<dbReference type="Pfam" id="PF13185">
    <property type="entry name" value="GAF_2"/>
    <property type="match status" value="1"/>
</dbReference>
<dbReference type="GO" id="GO:0016301">
    <property type="term" value="F:kinase activity"/>
    <property type="evidence" value="ECO:0007669"/>
    <property type="project" value="UniProtKB-KW"/>
</dbReference>
<dbReference type="GO" id="GO:0003723">
    <property type="term" value="F:RNA binding"/>
    <property type="evidence" value="ECO:0007669"/>
    <property type="project" value="InterPro"/>
</dbReference>
<dbReference type="Proteomes" id="UP000249166">
    <property type="component" value="Unassembled WGS sequence"/>
</dbReference>
<keyword evidence="1" id="KW-0808">Transferase</keyword>
<evidence type="ECO:0000256" key="3">
    <source>
        <dbReference type="ARBA" id="ARBA00023015"/>
    </source>
</evidence>
<name>A0A328HKM9_ARTGO</name>
<dbReference type="OrthoDB" id="3688893at2"/>
<accession>A0A328HKM9</accession>
<keyword evidence="2" id="KW-0418">Kinase</keyword>
<evidence type="ECO:0000256" key="1">
    <source>
        <dbReference type="ARBA" id="ARBA00022679"/>
    </source>
</evidence>
<comment type="caution">
    <text evidence="6">The sequence shown here is derived from an EMBL/GenBank/DDBJ whole genome shotgun (WGS) entry which is preliminary data.</text>
</comment>
<dbReference type="SMART" id="SM00065">
    <property type="entry name" value="GAF"/>
    <property type="match status" value="1"/>
</dbReference>
<dbReference type="AlphaFoldDB" id="A0A328HKM9"/>
<dbReference type="SUPFAM" id="SSF55781">
    <property type="entry name" value="GAF domain-like"/>
    <property type="match status" value="1"/>
</dbReference>
<dbReference type="RefSeq" id="WP_111902506.1">
    <property type="nucleotide sequence ID" value="NZ_QLNP01000038.1"/>
</dbReference>
<dbReference type="InterPro" id="IPR012074">
    <property type="entry name" value="GAF_ANTAR"/>
</dbReference>
<gene>
    <name evidence="6" type="ORF">DBZ45_03100</name>
</gene>
<organism evidence="6 7">
    <name type="scientific">Arthrobacter globiformis</name>
    <dbReference type="NCBI Taxonomy" id="1665"/>
    <lineage>
        <taxon>Bacteria</taxon>
        <taxon>Bacillati</taxon>
        <taxon>Actinomycetota</taxon>
        <taxon>Actinomycetes</taxon>
        <taxon>Micrococcales</taxon>
        <taxon>Micrococcaceae</taxon>
        <taxon>Arthrobacter</taxon>
    </lineage>
</organism>
<dbReference type="InterPro" id="IPR029016">
    <property type="entry name" value="GAF-like_dom_sf"/>
</dbReference>
<dbReference type="EMBL" id="QLNP01000038">
    <property type="protein sequence ID" value="RAM38721.1"/>
    <property type="molecule type" value="Genomic_DNA"/>
</dbReference>
<dbReference type="InterPro" id="IPR003018">
    <property type="entry name" value="GAF"/>
</dbReference>
<evidence type="ECO:0000256" key="4">
    <source>
        <dbReference type="ARBA" id="ARBA00023163"/>
    </source>
</evidence>
<sequence>MTQKHQTAGELPEIFARVAGLLLTEPVVDRAVASIAQAAHETFAGSVGAGGTLIDAHGRPTSTASTNSLVEEADRLQYDLGEGPCLAAWAGARAVRVDDLRQEERWPQWSAASARFGLLSCISVPMLVPDVTGGNEPEAIGALKIYADRPHAFDEHSEQVLSLLAGPAALFLSNLQARERAAHLSDSLKDALHSRSLIDMAKGMLMERLRVSEHGALQVMITRSRAEEVLLSDVARNIIEPSTDPRAGRHER</sequence>